<dbReference type="RefSeq" id="WP_185676894.1">
    <property type="nucleotide sequence ID" value="NZ_JACHVB010000060.1"/>
</dbReference>
<organism evidence="15 16">
    <name type="scientific">Ruficoccus amylovorans</name>
    <dbReference type="NCBI Taxonomy" id="1804625"/>
    <lineage>
        <taxon>Bacteria</taxon>
        <taxon>Pseudomonadati</taxon>
        <taxon>Verrucomicrobiota</taxon>
        <taxon>Opitutia</taxon>
        <taxon>Puniceicoccales</taxon>
        <taxon>Cerasicoccaceae</taxon>
        <taxon>Ruficoccus</taxon>
    </lineage>
</organism>
<keyword evidence="6" id="KW-0769">Symport</keyword>
<feature type="transmembrane region" description="Helical" evidence="14">
    <location>
        <begin position="268"/>
        <end position="293"/>
    </location>
</feature>
<evidence type="ECO:0000256" key="9">
    <source>
        <dbReference type="ARBA" id="ARBA00023065"/>
    </source>
</evidence>
<keyword evidence="4" id="KW-1003">Cell membrane</keyword>
<keyword evidence="7 14" id="KW-1133">Transmembrane helix</keyword>
<evidence type="ECO:0000256" key="5">
    <source>
        <dbReference type="ARBA" id="ARBA00022692"/>
    </source>
</evidence>
<dbReference type="GO" id="GO:0005886">
    <property type="term" value="C:plasma membrane"/>
    <property type="evidence" value="ECO:0007669"/>
    <property type="project" value="UniProtKB-SubCell"/>
</dbReference>
<dbReference type="AlphaFoldDB" id="A0A842HHT8"/>
<evidence type="ECO:0000256" key="14">
    <source>
        <dbReference type="SAM" id="Phobius"/>
    </source>
</evidence>
<accession>A0A842HHT8</accession>
<feature type="transmembrane region" description="Helical" evidence="14">
    <location>
        <begin position="71"/>
        <end position="90"/>
    </location>
</feature>
<feature type="transmembrane region" description="Helical" evidence="14">
    <location>
        <begin position="111"/>
        <end position="128"/>
    </location>
</feature>
<feature type="transmembrane region" description="Helical" evidence="14">
    <location>
        <begin position="39"/>
        <end position="59"/>
    </location>
</feature>
<feature type="transmembrane region" description="Helical" evidence="14">
    <location>
        <begin position="313"/>
        <end position="333"/>
    </location>
</feature>
<dbReference type="PANTHER" id="PTHR48086:SF3">
    <property type="entry name" value="SODIUM_PROLINE SYMPORTER"/>
    <property type="match status" value="1"/>
</dbReference>
<feature type="transmembrane region" description="Helical" evidence="14">
    <location>
        <begin position="134"/>
        <end position="162"/>
    </location>
</feature>
<evidence type="ECO:0000256" key="8">
    <source>
        <dbReference type="ARBA" id="ARBA00023053"/>
    </source>
</evidence>
<evidence type="ECO:0000313" key="15">
    <source>
        <dbReference type="EMBL" id="MBC2595972.1"/>
    </source>
</evidence>
<comment type="caution">
    <text evidence="15">The sequence shown here is derived from an EMBL/GenBank/DDBJ whole genome shotgun (WGS) entry which is preliminary data.</text>
</comment>
<dbReference type="Gene3D" id="1.20.1730.10">
    <property type="entry name" value="Sodium/glucose cotransporter"/>
    <property type="match status" value="1"/>
</dbReference>
<keyword evidence="11" id="KW-0739">Sodium transport</keyword>
<sequence>MKIEYITLGAYLLVLMIIGGMFSRLNRNISDFARGGAQGTWWMVGSSIFMAGISAFTFTGNASAAFSSGPTFLVIYLANIVGLVLCIWIGPWFRQTRATTWADIMRERFNVGVEQISAYISLIIQPVGAATQLYALAVFTSAILEIPTAWVVIILGFIVLFYSMTGGRWAVMATDFIQGLILFAVTVLMFYLAMQKIGGISEFLGYFHDPRFQQDFKLIKDPGQFADNKFTWKWVIVIFVLQLQGYINLGTAGRFLSVKDGKHAKWAAAWAAVLMLIGTVVWFVPPMVARFLYEPEIMALNIKEPATASYAYLAQQLLPNGLMGLMLASMLAATMSSMDTGLNNTTGVIVNNIIPRIRQWINLPPLSDAKGLLLCRILTVVLGLYIIAIGLMLTYQKQLSLFDAYLMIAAVIGLPLGMPVLLALWIKHLHWGAYYLIIALALIPSVYFVVASSAYGQEWPIQDRLLWIYIFSAVGCVLSLPLWKRAKAAYRDKVKNFYVKMHTPVDFAKEIGESNDRFQYRMLGGTSLILGSLILLFLFMPNSAAARWQIAALAGSIMATGALLLAFSRVSPKQ</sequence>
<evidence type="ECO:0000256" key="3">
    <source>
        <dbReference type="ARBA" id="ARBA00022448"/>
    </source>
</evidence>
<evidence type="ECO:0000256" key="13">
    <source>
        <dbReference type="RuleBase" id="RU362091"/>
    </source>
</evidence>
<keyword evidence="10 14" id="KW-0472">Membrane</keyword>
<proteinExistence type="inferred from homology"/>
<comment type="similarity">
    <text evidence="2 13">Belongs to the sodium:solute symporter (SSF) (TC 2.A.21) family.</text>
</comment>
<feature type="transmembrane region" description="Helical" evidence="14">
    <location>
        <begin position="405"/>
        <end position="426"/>
    </location>
</feature>
<evidence type="ECO:0000256" key="4">
    <source>
        <dbReference type="ARBA" id="ARBA00022475"/>
    </source>
</evidence>
<evidence type="ECO:0000256" key="10">
    <source>
        <dbReference type="ARBA" id="ARBA00023136"/>
    </source>
</evidence>
<evidence type="ECO:0000313" key="16">
    <source>
        <dbReference type="Proteomes" id="UP000546464"/>
    </source>
</evidence>
<keyword evidence="3" id="KW-0813">Transport</keyword>
<evidence type="ECO:0000256" key="1">
    <source>
        <dbReference type="ARBA" id="ARBA00004651"/>
    </source>
</evidence>
<feature type="transmembrane region" description="Helical" evidence="14">
    <location>
        <begin position="373"/>
        <end position="393"/>
    </location>
</feature>
<reference evidence="15 16" key="1">
    <citation type="submission" date="2020-07" db="EMBL/GenBank/DDBJ databases">
        <authorList>
            <person name="Feng X."/>
        </authorList>
    </citation>
    <scope>NUCLEOTIDE SEQUENCE [LARGE SCALE GENOMIC DNA]</scope>
    <source>
        <strain evidence="15 16">JCM31066</strain>
    </source>
</reference>
<feature type="transmembrane region" description="Helical" evidence="14">
    <location>
        <begin position="522"/>
        <end position="540"/>
    </location>
</feature>
<feature type="transmembrane region" description="Helical" evidence="14">
    <location>
        <begin position="546"/>
        <end position="567"/>
    </location>
</feature>
<dbReference type="GO" id="GO:0006814">
    <property type="term" value="P:sodium ion transport"/>
    <property type="evidence" value="ECO:0007669"/>
    <property type="project" value="UniProtKB-KW"/>
</dbReference>
<protein>
    <submittedName>
        <fullName evidence="15">Uncharacterized protein</fullName>
    </submittedName>
</protein>
<dbReference type="GO" id="GO:0015293">
    <property type="term" value="F:symporter activity"/>
    <property type="evidence" value="ECO:0007669"/>
    <property type="project" value="UniProtKB-KW"/>
</dbReference>
<evidence type="ECO:0000256" key="7">
    <source>
        <dbReference type="ARBA" id="ARBA00022989"/>
    </source>
</evidence>
<feature type="transmembrane region" description="Helical" evidence="14">
    <location>
        <begin position="466"/>
        <end position="483"/>
    </location>
</feature>
<dbReference type="InterPro" id="IPR050277">
    <property type="entry name" value="Sodium:Solute_Symporter"/>
</dbReference>
<evidence type="ECO:0000256" key="12">
    <source>
        <dbReference type="ARBA" id="ARBA00033708"/>
    </source>
</evidence>
<comment type="catalytic activity">
    <reaction evidence="12">
        <text>L-proline(in) + Na(+)(in) = L-proline(out) + Na(+)(out)</text>
        <dbReference type="Rhea" id="RHEA:28967"/>
        <dbReference type="ChEBI" id="CHEBI:29101"/>
        <dbReference type="ChEBI" id="CHEBI:60039"/>
    </reaction>
</comment>
<dbReference type="Pfam" id="PF00474">
    <property type="entry name" value="SSF"/>
    <property type="match status" value="1"/>
</dbReference>
<feature type="transmembrane region" description="Helical" evidence="14">
    <location>
        <begin position="6"/>
        <end position="27"/>
    </location>
</feature>
<gene>
    <name evidence="15" type="ORF">H5P28_17030</name>
</gene>
<feature type="transmembrane region" description="Helical" evidence="14">
    <location>
        <begin position="234"/>
        <end position="256"/>
    </location>
</feature>
<dbReference type="InterPro" id="IPR038377">
    <property type="entry name" value="Na/Glc_symporter_sf"/>
</dbReference>
<feature type="transmembrane region" description="Helical" evidence="14">
    <location>
        <begin position="433"/>
        <end position="454"/>
    </location>
</feature>
<keyword evidence="8" id="KW-0915">Sodium</keyword>
<dbReference type="EMBL" id="JACHVB010000060">
    <property type="protein sequence ID" value="MBC2595972.1"/>
    <property type="molecule type" value="Genomic_DNA"/>
</dbReference>
<comment type="subcellular location">
    <subcellularLocation>
        <location evidence="1">Cell membrane</location>
        <topology evidence="1">Multi-pass membrane protein</topology>
    </subcellularLocation>
</comment>
<evidence type="ECO:0000256" key="11">
    <source>
        <dbReference type="ARBA" id="ARBA00023201"/>
    </source>
</evidence>
<keyword evidence="16" id="KW-1185">Reference proteome</keyword>
<keyword evidence="5 14" id="KW-0812">Transmembrane</keyword>
<dbReference type="InterPro" id="IPR001734">
    <property type="entry name" value="Na/solute_symporter"/>
</dbReference>
<feature type="transmembrane region" description="Helical" evidence="14">
    <location>
        <begin position="169"/>
        <end position="194"/>
    </location>
</feature>
<dbReference type="Proteomes" id="UP000546464">
    <property type="component" value="Unassembled WGS sequence"/>
</dbReference>
<evidence type="ECO:0000256" key="6">
    <source>
        <dbReference type="ARBA" id="ARBA00022847"/>
    </source>
</evidence>
<name>A0A842HHT8_9BACT</name>
<dbReference type="PROSITE" id="PS50283">
    <property type="entry name" value="NA_SOLUT_SYMP_3"/>
    <property type="match status" value="1"/>
</dbReference>
<dbReference type="PANTHER" id="PTHR48086">
    <property type="entry name" value="SODIUM/PROLINE SYMPORTER-RELATED"/>
    <property type="match status" value="1"/>
</dbReference>
<keyword evidence="9" id="KW-0406">Ion transport</keyword>
<evidence type="ECO:0000256" key="2">
    <source>
        <dbReference type="ARBA" id="ARBA00006434"/>
    </source>
</evidence>